<dbReference type="AlphaFoldDB" id="A0A1Q8RQ06"/>
<dbReference type="EMBL" id="MPGH01000130">
    <property type="protein sequence ID" value="OLN86409.1"/>
    <property type="molecule type" value="Genomic_DNA"/>
</dbReference>
<evidence type="ECO:0000256" key="2">
    <source>
        <dbReference type="ARBA" id="ARBA00022630"/>
    </source>
</evidence>
<dbReference type="Pfam" id="PF07992">
    <property type="entry name" value="Pyr_redox_2"/>
    <property type="match status" value="1"/>
</dbReference>
<keyword evidence="4" id="KW-0560">Oxidoreductase</keyword>
<dbReference type="InterPro" id="IPR045024">
    <property type="entry name" value="NDH-2"/>
</dbReference>
<dbReference type="Proteomes" id="UP000186583">
    <property type="component" value="Unassembled WGS sequence"/>
</dbReference>
<feature type="domain" description="FAD/NAD(P)-binding" evidence="6">
    <location>
        <begin position="14"/>
        <end position="101"/>
    </location>
</feature>
<comment type="similarity">
    <text evidence="1">Belongs to the NADH dehydrogenase family.</text>
</comment>
<dbReference type="PANTHER" id="PTHR43706">
    <property type="entry name" value="NADH DEHYDROGENASE"/>
    <property type="match status" value="1"/>
</dbReference>
<keyword evidence="5" id="KW-0520">NAD</keyword>
<organism evidence="7 8">
    <name type="scientific">Colletotrichum chlorophyti</name>
    <dbReference type="NCBI Taxonomy" id="708187"/>
    <lineage>
        <taxon>Eukaryota</taxon>
        <taxon>Fungi</taxon>
        <taxon>Dikarya</taxon>
        <taxon>Ascomycota</taxon>
        <taxon>Pezizomycotina</taxon>
        <taxon>Sordariomycetes</taxon>
        <taxon>Hypocreomycetidae</taxon>
        <taxon>Glomerellales</taxon>
        <taxon>Glomerellaceae</taxon>
        <taxon>Colletotrichum</taxon>
    </lineage>
</organism>
<evidence type="ECO:0000256" key="4">
    <source>
        <dbReference type="ARBA" id="ARBA00023002"/>
    </source>
</evidence>
<protein>
    <submittedName>
        <fullName evidence="7">NADH dehydrogenase-like protein</fullName>
    </submittedName>
</protein>
<keyword evidence="2" id="KW-0285">Flavoprotein</keyword>
<proteinExistence type="inferred from homology"/>
<evidence type="ECO:0000256" key="1">
    <source>
        <dbReference type="ARBA" id="ARBA00005272"/>
    </source>
</evidence>
<evidence type="ECO:0000259" key="6">
    <source>
        <dbReference type="Pfam" id="PF07992"/>
    </source>
</evidence>
<evidence type="ECO:0000313" key="7">
    <source>
        <dbReference type="EMBL" id="OLN86409.1"/>
    </source>
</evidence>
<name>A0A1Q8RQ06_9PEZI</name>
<dbReference type="InterPro" id="IPR036188">
    <property type="entry name" value="FAD/NAD-bd_sf"/>
</dbReference>
<keyword evidence="8" id="KW-1185">Reference proteome</keyword>
<gene>
    <name evidence="7" type="ORF">CCHL11_06342</name>
</gene>
<dbReference type="GO" id="GO:0003954">
    <property type="term" value="F:NADH dehydrogenase activity"/>
    <property type="evidence" value="ECO:0007669"/>
    <property type="project" value="InterPro"/>
</dbReference>
<evidence type="ECO:0000256" key="5">
    <source>
        <dbReference type="ARBA" id="ARBA00023027"/>
    </source>
</evidence>
<dbReference type="SUPFAM" id="SSF51905">
    <property type="entry name" value="FAD/NAD(P)-binding domain"/>
    <property type="match status" value="1"/>
</dbReference>
<dbReference type="PANTHER" id="PTHR43706:SF45">
    <property type="entry name" value="NADH DEHYDROGENASE-LIKE PROTEIN RV1812C"/>
    <property type="match status" value="1"/>
</dbReference>
<comment type="caution">
    <text evidence="7">The sequence shown here is derived from an EMBL/GenBank/DDBJ whole genome shotgun (WGS) entry which is preliminary data.</text>
</comment>
<keyword evidence="3" id="KW-0274">FAD</keyword>
<dbReference type="InterPro" id="IPR023753">
    <property type="entry name" value="FAD/NAD-binding_dom"/>
</dbReference>
<evidence type="ECO:0000256" key="3">
    <source>
        <dbReference type="ARBA" id="ARBA00022827"/>
    </source>
</evidence>
<accession>A0A1Q8RQ06</accession>
<dbReference type="STRING" id="708187.A0A1Q8RQ06"/>
<sequence length="192" mass="20273">MSKSIVIIGAGFAVSEVDSDGVTLASGERIASKTIIWTAGMRATPLTKQIPETRDALGRLHVNQFLQTPTTKNVFATGDAAYALADSKGHHVLMSCQHALQLGRTSGHNAAAALLNKPMTHYSQPAYDCCLDLGSWGAREVQLTGAAAKRVKSYINGTLIYPPNNVDEAIAAADPAGSNSDELINRIIEVVG</sequence>
<reference evidence="7 8" key="1">
    <citation type="submission" date="2016-11" db="EMBL/GenBank/DDBJ databases">
        <title>Draft Genome Assembly of Colletotrichum chlorophyti a pathogen of herbaceous plants.</title>
        <authorList>
            <person name="Gan P."/>
            <person name="Narusaka M."/>
            <person name="Tsushima A."/>
            <person name="Narusaka Y."/>
            <person name="Takano Y."/>
            <person name="Shirasu K."/>
        </authorList>
    </citation>
    <scope>NUCLEOTIDE SEQUENCE [LARGE SCALE GENOMIC DNA]</scope>
    <source>
        <strain evidence="7 8">NTL11</strain>
    </source>
</reference>
<dbReference type="Gene3D" id="3.50.50.100">
    <property type="match status" value="1"/>
</dbReference>
<dbReference type="OrthoDB" id="5376590at2759"/>
<evidence type="ECO:0000313" key="8">
    <source>
        <dbReference type="Proteomes" id="UP000186583"/>
    </source>
</evidence>